<evidence type="ECO:0000313" key="2">
    <source>
        <dbReference type="Proteomes" id="UP000464644"/>
    </source>
</evidence>
<proteinExistence type="predicted"/>
<evidence type="ECO:0000313" key="1">
    <source>
        <dbReference type="EMBL" id="QHF05695.1"/>
    </source>
</evidence>
<reference evidence="1 2" key="1">
    <citation type="journal article" date="2014" name="Genome Announc.">
        <title>Draft Genome Sequences of a Phylogenetically Diverse Suite of Pseudomonas syringae Strains from Multiple Source Populations.</title>
        <authorList>
            <person name="Baltrus D.A."/>
            <person name="Yourstone S."/>
            <person name="Lind A."/>
            <person name="Guilbaud C."/>
            <person name="Sands D.C."/>
            <person name="Jones C.D."/>
            <person name="Morris C.E."/>
            <person name="Dangl J.L."/>
        </authorList>
    </citation>
    <scope>NUCLEOTIDE SEQUENCE [LARGE SCALE GENOMIC DNA]</scope>
    <source>
        <strain evidence="1 2">CC1524</strain>
    </source>
</reference>
<gene>
    <name evidence="1" type="ORF">N015_01990</name>
</gene>
<dbReference type="Proteomes" id="UP000464644">
    <property type="component" value="Chromosome"/>
</dbReference>
<name>A0ABX6HJ88_9PSED</name>
<organism evidence="1 2">
    <name type="scientific">Pseudomonas asturiensis</name>
    <dbReference type="NCBI Taxonomy" id="1190415"/>
    <lineage>
        <taxon>Bacteria</taxon>
        <taxon>Pseudomonadati</taxon>
        <taxon>Pseudomonadota</taxon>
        <taxon>Gammaproteobacteria</taxon>
        <taxon>Pseudomonadales</taxon>
        <taxon>Pseudomonadaceae</taxon>
        <taxon>Pseudomonas</taxon>
    </lineage>
</organism>
<protein>
    <submittedName>
        <fullName evidence="1">Uncharacterized protein</fullName>
    </submittedName>
</protein>
<sequence length="122" mass="13493">MLDSFSTSTANGVTVPYRNVQLIKYRDGGSKNKIKISDLEVGTTGSVTPHTSGNSISVSFNINYVELKRMPTEKNGDIYIDQPETAGYLLKTTVMLTNGEKREFRSLSNGVEYVYTISATRN</sequence>
<accession>A0ABX6HJ88</accession>
<keyword evidence="2" id="KW-1185">Reference proteome</keyword>
<dbReference type="EMBL" id="CP047265">
    <property type="protein sequence ID" value="QHF05695.1"/>
    <property type="molecule type" value="Genomic_DNA"/>
</dbReference>